<feature type="coiled-coil region" evidence="1">
    <location>
        <begin position="26"/>
        <end position="53"/>
    </location>
</feature>
<dbReference type="RefSeq" id="WP_014449879.1">
    <property type="nucleotide sequence ID" value="NC_017094.1"/>
</dbReference>
<reference evidence="2 3" key="1">
    <citation type="journal article" date="2012" name="J. Bacteriol.">
        <title>Complete Genome Sequence of Leptospirillum ferrooxidans Strain C2-3, Isolated from a Fresh Volcanic Ash Deposit on the Island of Miyake, Japan.</title>
        <authorList>
            <person name="Fujimura R."/>
            <person name="Sato Y."/>
            <person name="Nishizawa T."/>
            <person name="Oshima K."/>
            <person name="Kim S.-W."/>
            <person name="Hattori M."/>
            <person name="Kamijo T."/>
            <person name="Ohta H."/>
        </authorList>
    </citation>
    <scope>NUCLEOTIDE SEQUENCE [LARGE SCALE GENOMIC DNA]</scope>
    <source>
        <strain evidence="2 3">C2-3</strain>
    </source>
</reference>
<protein>
    <submittedName>
        <fullName evidence="2">Uncharacterized protein</fullName>
    </submittedName>
</protein>
<sequence>MLFGDPVEWEHARTLQDAVHSLKALLDLQTKEILSLRQELRSVEGEKARLIHRLNLSHRERVFLRETLKRIELTLEKALDSSNDKSRPEGHKTT</sequence>
<dbReference type="STRING" id="1162668.LFE_1714"/>
<dbReference type="EMBL" id="AP012342">
    <property type="protein sequence ID" value="BAM07394.1"/>
    <property type="molecule type" value="Genomic_DNA"/>
</dbReference>
<reference evidence="3" key="2">
    <citation type="submission" date="2012-03" db="EMBL/GenBank/DDBJ databases">
        <title>The complete genome sequence of the pioneer microbe on fresh volcanic deposit, Leptospirillum ferrooxidans strain C2-3.</title>
        <authorList>
            <person name="Fujimura R."/>
            <person name="Sato Y."/>
            <person name="Nishizawa T."/>
            <person name="Nanba K."/>
            <person name="Oshima K."/>
            <person name="Hattori M."/>
            <person name="Kamijo T."/>
            <person name="Ohta H."/>
        </authorList>
    </citation>
    <scope>NUCLEOTIDE SEQUENCE [LARGE SCALE GENOMIC DNA]</scope>
    <source>
        <strain evidence="3">C2-3</strain>
    </source>
</reference>
<keyword evidence="3" id="KW-1185">Reference proteome</keyword>
<dbReference type="PATRIC" id="fig|1162668.3.peg.2035"/>
<dbReference type="AlphaFoldDB" id="I0IQ45"/>
<keyword evidence="1" id="KW-0175">Coiled coil</keyword>
<proteinExistence type="predicted"/>
<name>I0IQ45_LEPFC</name>
<dbReference type="Proteomes" id="UP000007382">
    <property type="component" value="Chromosome"/>
</dbReference>
<evidence type="ECO:0000256" key="1">
    <source>
        <dbReference type="SAM" id="Coils"/>
    </source>
</evidence>
<dbReference type="HOGENOM" id="CLU_2382598_0_0_0"/>
<evidence type="ECO:0000313" key="3">
    <source>
        <dbReference type="Proteomes" id="UP000007382"/>
    </source>
</evidence>
<dbReference type="KEGG" id="lfc:LFE_1714"/>
<organism evidence="2 3">
    <name type="scientific">Leptospirillum ferrooxidans (strain C2-3)</name>
    <dbReference type="NCBI Taxonomy" id="1162668"/>
    <lineage>
        <taxon>Bacteria</taxon>
        <taxon>Pseudomonadati</taxon>
        <taxon>Nitrospirota</taxon>
        <taxon>Nitrospiria</taxon>
        <taxon>Nitrospirales</taxon>
        <taxon>Nitrospiraceae</taxon>
        <taxon>Leptospirillum</taxon>
    </lineage>
</organism>
<accession>I0IQ45</accession>
<evidence type="ECO:0000313" key="2">
    <source>
        <dbReference type="EMBL" id="BAM07394.1"/>
    </source>
</evidence>
<gene>
    <name evidence="2" type="ordered locus">LFE_1714</name>
</gene>